<dbReference type="Gene3D" id="3.40.50.1820">
    <property type="entry name" value="alpha/beta hydrolase"/>
    <property type="match status" value="1"/>
</dbReference>
<name>A0A517RCE4_9PLAN</name>
<dbReference type="InterPro" id="IPR029058">
    <property type="entry name" value="AB_hydrolase_fold"/>
</dbReference>
<dbReference type="InterPro" id="IPR001375">
    <property type="entry name" value="Peptidase_S9_cat"/>
</dbReference>
<proteinExistence type="predicted"/>
<sequence length="357" mass="39189">MLKQLIAILTVFVLGLGITGLNAAELPDRNGTVSIQTQEWPFQPGPRSVKVYIYYPGNKLENVNAETGLMLNLHNWGGTNTSGAGNPAVLTKELNVIAISVDYLQSGSWKEQAKTGAPYDYGYLQSIDALRALSYVYHGLQEKQIPFNSKRIYSTGGSGGGNVTLMCNKFAPHTFTCVIDICGMPRLSDDIAFHLPGGSSLNARYSQDKNAKNYLTPGAQEIRYIGNPEHLKLMKDQGHATKIIVIHGTGDTTCPYADAKAMVQNMKAAQLDVEAKFVTPADIDNVVFTNTGHSLGDRTKMMIKYGGEYAIPGREKFRLRTTPTDFELKQDVIYPTSDGRYVISYADGVPTIRFESK</sequence>
<protein>
    <submittedName>
        <fullName evidence="2">Prolyl oligopeptidase family protein</fullName>
    </submittedName>
</protein>
<evidence type="ECO:0000313" key="2">
    <source>
        <dbReference type="EMBL" id="QDT41558.1"/>
    </source>
</evidence>
<dbReference type="GO" id="GO:0006508">
    <property type="term" value="P:proteolysis"/>
    <property type="evidence" value="ECO:0007669"/>
    <property type="project" value="InterPro"/>
</dbReference>
<dbReference type="EMBL" id="CP036269">
    <property type="protein sequence ID" value="QDT41558.1"/>
    <property type="molecule type" value="Genomic_DNA"/>
</dbReference>
<keyword evidence="3" id="KW-1185">Reference proteome</keyword>
<dbReference type="GO" id="GO:0008236">
    <property type="term" value="F:serine-type peptidase activity"/>
    <property type="evidence" value="ECO:0007669"/>
    <property type="project" value="InterPro"/>
</dbReference>
<feature type="domain" description="Peptidase S9 prolyl oligopeptidase catalytic" evidence="1">
    <location>
        <begin position="146"/>
        <end position="301"/>
    </location>
</feature>
<evidence type="ECO:0000313" key="3">
    <source>
        <dbReference type="Proteomes" id="UP000317171"/>
    </source>
</evidence>
<accession>A0A517RCE4</accession>
<dbReference type="Pfam" id="PF00326">
    <property type="entry name" value="Peptidase_S9"/>
    <property type="match status" value="1"/>
</dbReference>
<dbReference type="KEGG" id="gaz:Pan241w_16210"/>
<dbReference type="Proteomes" id="UP000317171">
    <property type="component" value="Chromosome"/>
</dbReference>
<dbReference type="SUPFAM" id="SSF53474">
    <property type="entry name" value="alpha/beta-Hydrolases"/>
    <property type="match status" value="1"/>
</dbReference>
<dbReference type="RefSeq" id="WP_198000385.1">
    <property type="nucleotide sequence ID" value="NZ_CP036269.1"/>
</dbReference>
<evidence type="ECO:0000259" key="1">
    <source>
        <dbReference type="Pfam" id="PF00326"/>
    </source>
</evidence>
<dbReference type="AlphaFoldDB" id="A0A517RCE4"/>
<reference evidence="2 3" key="1">
    <citation type="submission" date="2019-02" db="EMBL/GenBank/DDBJ databases">
        <title>Deep-cultivation of Planctomycetes and their phenomic and genomic characterization uncovers novel biology.</title>
        <authorList>
            <person name="Wiegand S."/>
            <person name="Jogler M."/>
            <person name="Boedeker C."/>
            <person name="Pinto D."/>
            <person name="Vollmers J."/>
            <person name="Rivas-Marin E."/>
            <person name="Kohn T."/>
            <person name="Peeters S.H."/>
            <person name="Heuer A."/>
            <person name="Rast P."/>
            <person name="Oberbeckmann S."/>
            <person name="Bunk B."/>
            <person name="Jeske O."/>
            <person name="Meyerdierks A."/>
            <person name="Storesund J.E."/>
            <person name="Kallscheuer N."/>
            <person name="Luecker S."/>
            <person name="Lage O.M."/>
            <person name="Pohl T."/>
            <person name="Merkel B.J."/>
            <person name="Hornburger P."/>
            <person name="Mueller R.-W."/>
            <person name="Bruemmer F."/>
            <person name="Labrenz M."/>
            <person name="Spormann A.M."/>
            <person name="Op den Camp H."/>
            <person name="Overmann J."/>
            <person name="Amann R."/>
            <person name="Jetten M.S.M."/>
            <person name="Mascher T."/>
            <person name="Medema M.H."/>
            <person name="Devos D.P."/>
            <person name="Kaster A.-K."/>
            <person name="Ovreas L."/>
            <person name="Rohde M."/>
            <person name="Galperin M.Y."/>
            <person name="Jogler C."/>
        </authorList>
    </citation>
    <scope>NUCLEOTIDE SEQUENCE [LARGE SCALE GENOMIC DNA]</scope>
    <source>
        <strain evidence="2 3">Pan241w</strain>
    </source>
</reference>
<gene>
    <name evidence="2" type="ORF">Pan241w_16210</name>
</gene>
<organism evidence="2 3">
    <name type="scientific">Gimesia alba</name>
    <dbReference type="NCBI Taxonomy" id="2527973"/>
    <lineage>
        <taxon>Bacteria</taxon>
        <taxon>Pseudomonadati</taxon>
        <taxon>Planctomycetota</taxon>
        <taxon>Planctomycetia</taxon>
        <taxon>Planctomycetales</taxon>
        <taxon>Planctomycetaceae</taxon>
        <taxon>Gimesia</taxon>
    </lineage>
</organism>